<sequence length="224" mass="25121">MRITVVLFFIAISTVLAGSVTIKSLVFPTETSTSYVKMNPMKPMTLNAFTLCMRLATELTGEREVILFAYRTVYYDELNVWRELDGRLSFALAGGSVIFQVPPFSGLQSHLCITWDSSSGASAIFMDGKKSLTKTYKQGHTIQGDGQVIIGQDPDSYLGDFDAKQSFVGEMFDINMWDSVLSDRTINDLFIGKRVPRGNIFDWETMNEFAVKGQAQVVDRELYL</sequence>
<dbReference type="EMBL" id="CM024808">
    <property type="protein sequence ID" value="KAG8006546.1"/>
    <property type="molecule type" value="Genomic_DNA"/>
</dbReference>
<comment type="caution">
    <text evidence="1">The sequence shown here is derived from an EMBL/GenBank/DDBJ whole genome shotgun (WGS) entry which is preliminary data.</text>
</comment>
<reference evidence="1" key="1">
    <citation type="submission" date="2020-04" db="EMBL/GenBank/DDBJ databases">
        <title>A chromosome-scale assembly and high-density genetic map of the yellow drum (Nibea albiflora) genome.</title>
        <authorList>
            <person name="Xu D."/>
            <person name="Zhang W."/>
            <person name="Chen R."/>
            <person name="Tan P."/>
            <person name="Wang L."/>
            <person name="Song H."/>
            <person name="Tian L."/>
            <person name="Zhu Q."/>
            <person name="Wang B."/>
        </authorList>
    </citation>
    <scope>NUCLEOTIDE SEQUENCE</scope>
    <source>
        <strain evidence="1">ZJHYS-2018</strain>
    </source>
</reference>
<proteinExistence type="predicted"/>
<organism evidence="1 2">
    <name type="scientific">Nibea albiflora</name>
    <name type="common">Yellow drum</name>
    <name type="synonym">Corvina albiflora</name>
    <dbReference type="NCBI Taxonomy" id="240163"/>
    <lineage>
        <taxon>Eukaryota</taxon>
        <taxon>Metazoa</taxon>
        <taxon>Chordata</taxon>
        <taxon>Craniata</taxon>
        <taxon>Vertebrata</taxon>
        <taxon>Euteleostomi</taxon>
        <taxon>Actinopterygii</taxon>
        <taxon>Neopterygii</taxon>
        <taxon>Teleostei</taxon>
        <taxon>Neoteleostei</taxon>
        <taxon>Acanthomorphata</taxon>
        <taxon>Eupercaria</taxon>
        <taxon>Sciaenidae</taxon>
        <taxon>Nibea</taxon>
    </lineage>
</organism>
<gene>
    <name evidence="1" type="primary">PXN1</name>
    <name evidence="1" type="ORF">GBF38_020994</name>
</gene>
<protein>
    <submittedName>
        <fullName evidence="1">Pentraxin fusion protein</fullName>
    </submittedName>
</protein>
<keyword evidence="2" id="KW-1185">Reference proteome</keyword>
<dbReference type="Proteomes" id="UP000805704">
    <property type="component" value="Chromosome 20"/>
</dbReference>
<name>A0ACB7F0I1_NIBAL</name>
<evidence type="ECO:0000313" key="1">
    <source>
        <dbReference type="EMBL" id="KAG8006546.1"/>
    </source>
</evidence>
<evidence type="ECO:0000313" key="2">
    <source>
        <dbReference type="Proteomes" id="UP000805704"/>
    </source>
</evidence>
<accession>A0ACB7F0I1</accession>